<dbReference type="Proteomes" id="UP000008908">
    <property type="component" value="Chromosome"/>
</dbReference>
<feature type="domain" description="Outer membrane protein beta-barrel" evidence="2">
    <location>
        <begin position="22"/>
        <end position="190"/>
    </location>
</feature>
<dbReference type="SUPFAM" id="SSF56925">
    <property type="entry name" value="OMPA-like"/>
    <property type="match status" value="1"/>
</dbReference>
<dbReference type="AlphaFoldDB" id="G2PJR4"/>
<organism evidence="3 4">
    <name type="scientific">Allomuricauda ruestringensis (strain DSM 13258 / CIP 107369 / LMG 19739 / B1)</name>
    <name type="common">Muricauda ruestringensis</name>
    <dbReference type="NCBI Taxonomy" id="886377"/>
    <lineage>
        <taxon>Bacteria</taxon>
        <taxon>Pseudomonadati</taxon>
        <taxon>Bacteroidota</taxon>
        <taxon>Flavobacteriia</taxon>
        <taxon>Flavobacteriales</taxon>
        <taxon>Flavobacteriaceae</taxon>
        <taxon>Flagellimonas</taxon>
    </lineage>
</organism>
<reference evidence="3 4" key="2">
    <citation type="journal article" date="2012" name="Stand. Genomic Sci.">
        <title>Complete genome sequence of the facultatively anaerobic, appendaged bacterium Muricauda ruestringensis type strain (B1(T)).</title>
        <authorList>
            <person name="Huntemann M."/>
            <person name="Teshima H."/>
            <person name="Lapidus A."/>
            <person name="Nolan M."/>
            <person name="Lucas S."/>
            <person name="Hammon N."/>
            <person name="Deshpande S."/>
            <person name="Cheng J.F."/>
            <person name="Tapia R."/>
            <person name="Goodwin L.A."/>
            <person name="Pitluck S."/>
            <person name="Liolios K."/>
            <person name="Pagani I."/>
            <person name="Ivanova N."/>
            <person name="Mavromatis K."/>
            <person name="Mikhailova N."/>
            <person name="Pati A."/>
            <person name="Chen A."/>
            <person name="Palaniappan K."/>
            <person name="Land M."/>
            <person name="Hauser L."/>
            <person name="Pan C."/>
            <person name="Brambilla E.M."/>
            <person name="Rohde M."/>
            <person name="Spring S."/>
            <person name="Goker M."/>
            <person name="Detter J.C."/>
            <person name="Bristow J."/>
            <person name="Eisen J.A."/>
            <person name="Markowitz V."/>
            <person name="Hugenholtz P."/>
            <person name="Kyrpides N.C."/>
            <person name="Klenk H.P."/>
            <person name="Woyke T."/>
        </authorList>
    </citation>
    <scope>NUCLEOTIDE SEQUENCE [LARGE SCALE GENOMIC DNA]</scope>
    <source>
        <strain evidence="4">DSM 13258 / LMG 19739 / B1</strain>
    </source>
</reference>
<dbReference type="EMBL" id="CP002999">
    <property type="protein sequence ID" value="AEM69822.1"/>
    <property type="molecule type" value="Genomic_DNA"/>
</dbReference>
<dbReference type="OrthoDB" id="947434at2"/>
<accession>G2PJR4</accession>
<evidence type="ECO:0000313" key="3">
    <source>
        <dbReference type="EMBL" id="AEM69822.1"/>
    </source>
</evidence>
<gene>
    <name evidence="3" type="ordered locus">Murru_0773</name>
</gene>
<feature type="signal peptide" evidence="1">
    <location>
        <begin position="1"/>
        <end position="18"/>
    </location>
</feature>
<keyword evidence="4" id="KW-1185">Reference proteome</keyword>
<dbReference type="KEGG" id="mrs:Murru_0773"/>
<dbReference type="eggNOG" id="COG3637">
    <property type="taxonomic scope" value="Bacteria"/>
</dbReference>
<dbReference type="HOGENOM" id="CLU_082049_4_1_10"/>
<feature type="chain" id="PRO_5003434613" description="Outer membrane protein beta-barrel domain-containing protein" evidence="1">
    <location>
        <begin position="19"/>
        <end position="209"/>
    </location>
</feature>
<evidence type="ECO:0000313" key="4">
    <source>
        <dbReference type="Proteomes" id="UP000008908"/>
    </source>
</evidence>
<dbReference type="RefSeq" id="WP_014032104.1">
    <property type="nucleotide sequence ID" value="NC_015945.1"/>
</dbReference>
<dbReference type="InterPro" id="IPR025665">
    <property type="entry name" value="Beta-barrel_OMP_2"/>
</dbReference>
<keyword evidence="1" id="KW-0732">Signal</keyword>
<reference evidence="4" key="1">
    <citation type="submission" date="2011-08" db="EMBL/GenBank/DDBJ databases">
        <title>The complete genome of Muricauda ruestringensis DSM 13258.</title>
        <authorList>
            <person name="Lucas S."/>
            <person name="Han J."/>
            <person name="Lapidus A."/>
            <person name="Bruce D."/>
            <person name="Goodwin L."/>
            <person name="Pitluck S."/>
            <person name="Peters L."/>
            <person name="Kyrpides N."/>
            <person name="Mavromatis K."/>
            <person name="Ivanova N."/>
            <person name="Ovchinnikova G."/>
            <person name="Teshima H."/>
            <person name="Detter J.C."/>
            <person name="Tapia R."/>
            <person name="Han C."/>
            <person name="Land M."/>
            <person name="Hauser L."/>
            <person name="Markowitz V."/>
            <person name="Cheng J.-F."/>
            <person name="Hugenholtz P."/>
            <person name="Woyke T."/>
            <person name="Wu D."/>
            <person name="Spring S."/>
            <person name="Schroeder M."/>
            <person name="Brambilla E."/>
            <person name="Klenk H.-P."/>
            <person name="Eisen J.A."/>
        </authorList>
    </citation>
    <scope>NUCLEOTIDE SEQUENCE [LARGE SCALE GENOMIC DNA]</scope>
    <source>
        <strain evidence="4">DSM 13258 / LMG 19739 / B1</strain>
    </source>
</reference>
<dbReference type="Pfam" id="PF13568">
    <property type="entry name" value="OMP_b-brl_2"/>
    <property type="match status" value="1"/>
</dbReference>
<dbReference type="InterPro" id="IPR011250">
    <property type="entry name" value="OMP/PagP_B-barrel"/>
</dbReference>
<protein>
    <recommendedName>
        <fullName evidence="2">Outer membrane protein beta-barrel domain-containing protein</fullName>
    </recommendedName>
</protein>
<dbReference type="STRING" id="886377.Murru_0773"/>
<sequence length="209" mass="23742">MKKANLLIAVLICFTASAQFDNNFGVKAGTNYSQFRPDVEYYNGEKVQDFQGKLGYYVGGFFNIAISDKSSIRPELLFANQGTTSKEFYVDFFYEEEGEVVNKVNDLMILLPVSYRLALVDFLFLEVGIQPGYTLKRTVVVKEVSFEPSWEGERATYSNFDRFDFSLNGGLGFDLTDQMELNLRYSYGLIERDDIIKTSVISLGLGFNL</sequence>
<dbReference type="Gene3D" id="2.40.160.20">
    <property type="match status" value="1"/>
</dbReference>
<proteinExistence type="predicted"/>
<name>G2PJR4_ALLRU</name>
<evidence type="ECO:0000259" key="2">
    <source>
        <dbReference type="Pfam" id="PF13568"/>
    </source>
</evidence>
<evidence type="ECO:0000256" key="1">
    <source>
        <dbReference type="SAM" id="SignalP"/>
    </source>
</evidence>